<gene>
    <name evidence="2" type="ORF">EVAR_100046_1</name>
</gene>
<protein>
    <submittedName>
        <fullName evidence="2">Uncharacterized protein</fullName>
    </submittedName>
</protein>
<proteinExistence type="predicted"/>
<keyword evidence="3" id="KW-1185">Reference proteome</keyword>
<dbReference type="OrthoDB" id="6339926at2759"/>
<dbReference type="PROSITE" id="PS51257">
    <property type="entry name" value="PROKAR_LIPOPROTEIN"/>
    <property type="match status" value="1"/>
</dbReference>
<reference evidence="2 3" key="1">
    <citation type="journal article" date="2019" name="Commun. Biol.">
        <title>The bagworm genome reveals a unique fibroin gene that provides high tensile strength.</title>
        <authorList>
            <person name="Kono N."/>
            <person name="Nakamura H."/>
            <person name="Ohtoshi R."/>
            <person name="Tomita M."/>
            <person name="Numata K."/>
            <person name="Arakawa K."/>
        </authorList>
    </citation>
    <scope>NUCLEOTIDE SEQUENCE [LARGE SCALE GENOMIC DNA]</scope>
</reference>
<evidence type="ECO:0000313" key="2">
    <source>
        <dbReference type="EMBL" id="GBP92182.1"/>
    </source>
</evidence>
<evidence type="ECO:0000313" key="3">
    <source>
        <dbReference type="Proteomes" id="UP000299102"/>
    </source>
</evidence>
<accession>A0A4C1ZXF3</accession>
<feature type="signal peptide" evidence="1">
    <location>
        <begin position="1"/>
        <end position="23"/>
    </location>
</feature>
<comment type="caution">
    <text evidence="2">The sequence shown here is derived from an EMBL/GenBank/DDBJ whole genome shotgun (WGS) entry which is preliminary data.</text>
</comment>
<dbReference type="Proteomes" id="UP000299102">
    <property type="component" value="Unassembled WGS sequence"/>
</dbReference>
<sequence length="226" mass="25173">MGLKFQCLSVFAVACILLINVQGSFIKVKNVPRVGRSNEADGFSNGHEMAYVIKTMPKNNIPRMGRRNFDLENRYDIPKLNDISIGSSGVYEVCVGGAESRRWVEIRKTGARTGSRYEIGYDCKIGDNILHLVCIIENRGAESRRGTGSKSGKALEPELEVGTPRYRSIIVLYILHTSIKLERSASFVQSTMVKRTWGVGVRFIFVTEFLDSVAALKARDKSYAIA</sequence>
<organism evidence="2 3">
    <name type="scientific">Eumeta variegata</name>
    <name type="common">Bagworm moth</name>
    <name type="synonym">Eumeta japonica</name>
    <dbReference type="NCBI Taxonomy" id="151549"/>
    <lineage>
        <taxon>Eukaryota</taxon>
        <taxon>Metazoa</taxon>
        <taxon>Ecdysozoa</taxon>
        <taxon>Arthropoda</taxon>
        <taxon>Hexapoda</taxon>
        <taxon>Insecta</taxon>
        <taxon>Pterygota</taxon>
        <taxon>Neoptera</taxon>
        <taxon>Endopterygota</taxon>
        <taxon>Lepidoptera</taxon>
        <taxon>Glossata</taxon>
        <taxon>Ditrysia</taxon>
        <taxon>Tineoidea</taxon>
        <taxon>Psychidae</taxon>
        <taxon>Oiketicinae</taxon>
        <taxon>Eumeta</taxon>
    </lineage>
</organism>
<dbReference type="EMBL" id="BGZK01002246">
    <property type="protein sequence ID" value="GBP92182.1"/>
    <property type="molecule type" value="Genomic_DNA"/>
</dbReference>
<feature type="chain" id="PRO_5020038753" evidence="1">
    <location>
        <begin position="24"/>
        <end position="226"/>
    </location>
</feature>
<dbReference type="AlphaFoldDB" id="A0A4C1ZXF3"/>
<keyword evidence="1" id="KW-0732">Signal</keyword>
<evidence type="ECO:0000256" key="1">
    <source>
        <dbReference type="SAM" id="SignalP"/>
    </source>
</evidence>
<name>A0A4C1ZXF3_EUMVA</name>